<feature type="transmembrane region" description="Helical" evidence="1">
    <location>
        <begin position="112"/>
        <end position="132"/>
    </location>
</feature>
<dbReference type="Proteomes" id="UP001165121">
    <property type="component" value="Unassembled WGS sequence"/>
</dbReference>
<keyword evidence="4" id="KW-1185">Reference proteome</keyword>
<comment type="caution">
    <text evidence="3">The sequence shown here is derived from an EMBL/GenBank/DDBJ whole genome shotgun (WGS) entry which is preliminary data.</text>
</comment>
<feature type="signal peptide" evidence="2">
    <location>
        <begin position="1"/>
        <end position="18"/>
    </location>
</feature>
<accession>A0A9W7CQ79</accession>
<keyword evidence="1" id="KW-0472">Membrane</keyword>
<evidence type="ECO:0000313" key="3">
    <source>
        <dbReference type="EMBL" id="GMF38476.1"/>
    </source>
</evidence>
<evidence type="ECO:0000313" key="4">
    <source>
        <dbReference type="Proteomes" id="UP001165121"/>
    </source>
</evidence>
<feature type="transmembrane region" description="Helical" evidence="1">
    <location>
        <begin position="173"/>
        <end position="195"/>
    </location>
</feature>
<feature type="chain" id="PRO_5040924917" evidence="2">
    <location>
        <begin position="19"/>
        <end position="339"/>
    </location>
</feature>
<evidence type="ECO:0000256" key="1">
    <source>
        <dbReference type="SAM" id="Phobius"/>
    </source>
</evidence>
<protein>
    <submittedName>
        <fullName evidence="3">Unnamed protein product</fullName>
    </submittedName>
</protein>
<dbReference type="AlphaFoldDB" id="A0A9W7CQ79"/>
<evidence type="ECO:0000256" key="2">
    <source>
        <dbReference type="SAM" id="SignalP"/>
    </source>
</evidence>
<feature type="transmembrane region" description="Helical" evidence="1">
    <location>
        <begin position="138"/>
        <end position="161"/>
    </location>
</feature>
<reference evidence="3" key="1">
    <citation type="submission" date="2023-04" db="EMBL/GenBank/DDBJ databases">
        <title>Phytophthora fragariaefolia NBRC 109709.</title>
        <authorList>
            <person name="Ichikawa N."/>
            <person name="Sato H."/>
            <person name="Tonouchi N."/>
        </authorList>
    </citation>
    <scope>NUCLEOTIDE SEQUENCE</scope>
    <source>
        <strain evidence="3">NBRC 109709</strain>
    </source>
</reference>
<sequence length="339" mass="38074">MPPSMRTIWVMVLEAVAGDSFSLKMCTEVASSLINKGSHSNLLFRSFLSRHGVVAYFCCTYQDWALGDCYLFEKMERWLKDYLAIALMTSAILEQFRISVPELKVTVSQTIAMSIISSAGATAFMMLMASLIGFPPPFALVIAIPAWFVVIFTSFAVLFGPALVRDASLLRELLHYIVVLVCQVLLTFVYPAYLYGFVHVGTLEQNFYLGLLTLIKLIAKNCMSYFLDNKYDLMPQIMTFNVDLFNALYLSSSMEISKSAAALLLVIALDVLLAWISMTDIQDLMKDIVLLKQKIPISHPLHAASFVEIAIQITREDDQVRASLSRHRYIFGLTTLKLP</sequence>
<organism evidence="3 4">
    <name type="scientific">Phytophthora fragariaefolia</name>
    <dbReference type="NCBI Taxonomy" id="1490495"/>
    <lineage>
        <taxon>Eukaryota</taxon>
        <taxon>Sar</taxon>
        <taxon>Stramenopiles</taxon>
        <taxon>Oomycota</taxon>
        <taxon>Peronosporomycetes</taxon>
        <taxon>Peronosporales</taxon>
        <taxon>Peronosporaceae</taxon>
        <taxon>Phytophthora</taxon>
    </lineage>
</organism>
<keyword evidence="1" id="KW-0812">Transmembrane</keyword>
<dbReference type="EMBL" id="BSXT01001090">
    <property type="protein sequence ID" value="GMF38476.1"/>
    <property type="molecule type" value="Genomic_DNA"/>
</dbReference>
<gene>
    <name evidence="3" type="ORF">Pfra01_001111700</name>
</gene>
<name>A0A9W7CQ79_9STRA</name>
<proteinExistence type="predicted"/>
<keyword evidence="1" id="KW-1133">Transmembrane helix</keyword>
<feature type="transmembrane region" description="Helical" evidence="1">
    <location>
        <begin position="260"/>
        <end position="278"/>
    </location>
</feature>
<dbReference type="OrthoDB" id="108214at2759"/>
<keyword evidence="2" id="KW-0732">Signal</keyword>